<dbReference type="GO" id="GO:0022857">
    <property type="term" value="F:transmembrane transporter activity"/>
    <property type="evidence" value="ECO:0007669"/>
    <property type="project" value="InterPro"/>
</dbReference>
<comment type="similarity">
    <text evidence="8">Belongs to the binding-protein-dependent transport system permease family. LivHM subfamily.</text>
</comment>
<feature type="transmembrane region" description="Helical" evidence="9">
    <location>
        <begin position="65"/>
        <end position="84"/>
    </location>
</feature>
<dbReference type="CDD" id="cd06582">
    <property type="entry name" value="TM_PBP1_LivH_like"/>
    <property type="match status" value="1"/>
</dbReference>
<comment type="subcellular location">
    <subcellularLocation>
        <location evidence="1">Cell membrane</location>
        <topology evidence="1">Multi-pass membrane protein</topology>
    </subcellularLocation>
</comment>
<feature type="transmembrane region" description="Helical" evidence="9">
    <location>
        <begin position="12"/>
        <end position="35"/>
    </location>
</feature>
<dbReference type="PANTHER" id="PTHR11795:SF452">
    <property type="entry name" value="ABC TRANSPORTER PERMEASE PROTEIN"/>
    <property type="match status" value="1"/>
</dbReference>
<feature type="transmembrane region" description="Helical" evidence="9">
    <location>
        <begin position="254"/>
        <end position="277"/>
    </location>
</feature>
<keyword evidence="6 9" id="KW-1133">Transmembrane helix</keyword>
<evidence type="ECO:0000256" key="9">
    <source>
        <dbReference type="SAM" id="Phobius"/>
    </source>
</evidence>
<sequence length="290" mass="30400">MDLFLQFLTNGLVVGVFYALSALGLTLIFGLMRVVNFAHGEFYMMGGVVGWFVTTYLGLDFFSGLVLVALAIGGFGWLVDRVLIERVRGQGEEPGILLTIGLSIFLVNITLLAIGPAPLKVARAITEGPIFLGPVTITKMRLLAMVIGIALIVGAYAVIHRTRLGSAMRATFQDPMAASLAGIRTKQVYAATFALGCTLSALSGMLLASIYSAQASVGGLVSLKSFVVVILGGMGSFPGAIAGGLLLGVAEALWGGYVATGMVDIIGFLLVILILVLRPQGLFSIRAERA</sequence>
<dbReference type="GO" id="GO:0006865">
    <property type="term" value="P:amino acid transport"/>
    <property type="evidence" value="ECO:0007669"/>
    <property type="project" value="UniProtKB-KW"/>
</dbReference>
<dbReference type="InterPro" id="IPR001851">
    <property type="entry name" value="ABC_transp_permease"/>
</dbReference>
<name>A0A2U9SGM8_9PROT</name>
<feature type="transmembrane region" description="Helical" evidence="9">
    <location>
        <begin position="139"/>
        <end position="159"/>
    </location>
</feature>
<proteinExistence type="inferred from homology"/>
<evidence type="ECO:0000256" key="1">
    <source>
        <dbReference type="ARBA" id="ARBA00004651"/>
    </source>
</evidence>
<evidence type="ECO:0000256" key="3">
    <source>
        <dbReference type="ARBA" id="ARBA00022475"/>
    </source>
</evidence>
<dbReference type="Pfam" id="PF02653">
    <property type="entry name" value="BPD_transp_2"/>
    <property type="match status" value="1"/>
</dbReference>
<dbReference type="PANTHER" id="PTHR11795">
    <property type="entry name" value="BRANCHED-CHAIN AMINO ACID TRANSPORT SYSTEM PERMEASE PROTEIN LIVH"/>
    <property type="match status" value="1"/>
</dbReference>
<evidence type="ECO:0000313" key="10">
    <source>
        <dbReference type="EMBL" id="AWU96918.1"/>
    </source>
</evidence>
<dbReference type="Proteomes" id="UP000249605">
    <property type="component" value="Plasmid unnamed2"/>
</dbReference>
<dbReference type="GO" id="GO:0005886">
    <property type="term" value="C:plasma membrane"/>
    <property type="evidence" value="ECO:0007669"/>
    <property type="project" value="UniProtKB-SubCell"/>
</dbReference>
<reference evidence="10 11" key="1">
    <citation type="submission" date="2018-06" db="EMBL/GenBank/DDBJ databases">
        <title>Complete genome sequencing of Azospirillum sp. M2T2B2.</title>
        <authorList>
            <person name="Heo J."/>
            <person name="Kim S.-J."/>
            <person name="Kwon S.-W."/>
            <person name="Anandham R."/>
        </authorList>
    </citation>
    <scope>NUCLEOTIDE SEQUENCE [LARGE SCALE GENOMIC DNA]</scope>
    <source>
        <strain evidence="10 11">M2T2B2</strain>
        <plasmid evidence="10 11">unnamed2</plasmid>
    </source>
</reference>
<geneLocation type="plasmid" evidence="10 11">
    <name>unnamed2</name>
</geneLocation>
<keyword evidence="4 9" id="KW-0812">Transmembrane</keyword>
<keyword evidence="2" id="KW-0813">Transport</keyword>
<dbReference type="KEGG" id="azm:DM194_21905"/>
<gene>
    <name evidence="10" type="ORF">DM194_21905</name>
</gene>
<feature type="transmembrane region" description="Helical" evidence="9">
    <location>
        <begin position="188"/>
        <end position="213"/>
    </location>
</feature>
<dbReference type="AlphaFoldDB" id="A0A2U9SGM8"/>
<feature type="transmembrane region" description="Helical" evidence="9">
    <location>
        <begin position="225"/>
        <end position="247"/>
    </location>
</feature>
<feature type="transmembrane region" description="Helical" evidence="9">
    <location>
        <begin position="96"/>
        <end position="119"/>
    </location>
</feature>
<evidence type="ECO:0000256" key="8">
    <source>
        <dbReference type="ARBA" id="ARBA00037998"/>
    </source>
</evidence>
<accession>A0A2U9SGM8</accession>
<keyword evidence="10" id="KW-0614">Plasmid</keyword>
<evidence type="ECO:0000256" key="6">
    <source>
        <dbReference type="ARBA" id="ARBA00022989"/>
    </source>
</evidence>
<evidence type="ECO:0000256" key="4">
    <source>
        <dbReference type="ARBA" id="ARBA00022692"/>
    </source>
</evidence>
<organism evidence="10 11">
    <name type="scientific">Azospirillum ramasamyi</name>
    <dbReference type="NCBI Taxonomy" id="682998"/>
    <lineage>
        <taxon>Bacteria</taxon>
        <taxon>Pseudomonadati</taxon>
        <taxon>Pseudomonadota</taxon>
        <taxon>Alphaproteobacteria</taxon>
        <taxon>Rhodospirillales</taxon>
        <taxon>Azospirillaceae</taxon>
        <taxon>Azospirillum</taxon>
    </lineage>
</organism>
<dbReference type="RefSeq" id="WP_111069653.1">
    <property type="nucleotide sequence ID" value="NZ_CP029832.1"/>
</dbReference>
<evidence type="ECO:0000256" key="7">
    <source>
        <dbReference type="ARBA" id="ARBA00023136"/>
    </source>
</evidence>
<keyword evidence="7 9" id="KW-0472">Membrane</keyword>
<evidence type="ECO:0000313" key="11">
    <source>
        <dbReference type="Proteomes" id="UP000249605"/>
    </source>
</evidence>
<protein>
    <submittedName>
        <fullName evidence="10">Branched-chain amino acid ABC transporter permease</fullName>
    </submittedName>
</protein>
<keyword evidence="5" id="KW-0029">Amino-acid transport</keyword>
<dbReference type="InterPro" id="IPR052157">
    <property type="entry name" value="BCAA_transport_permease"/>
</dbReference>
<dbReference type="EMBL" id="CP029832">
    <property type="protein sequence ID" value="AWU96918.1"/>
    <property type="molecule type" value="Genomic_DNA"/>
</dbReference>
<keyword evidence="11" id="KW-1185">Reference proteome</keyword>
<evidence type="ECO:0000256" key="5">
    <source>
        <dbReference type="ARBA" id="ARBA00022970"/>
    </source>
</evidence>
<keyword evidence="3" id="KW-1003">Cell membrane</keyword>
<evidence type="ECO:0000256" key="2">
    <source>
        <dbReference type="ARBA" id="ARBA00022448"/>
    </source>
</evidence>
<dbReference type="OrthoDB" id="9778908at2"/>